<comment type="function">
    <text evidence="17">Ubiquitous transcription factor required for a diverse set of processes. It is a component of the CCR4 complex involved in the control of gene expression.</text>
</comment>
<dbReference type="GO" id="GO:0005737">
    <property type="term" value="C:cytoplasm"/>
    <property type="evidence" value="ECO:0007669"/>
    <property type="project" value="UniProtKB-SubCell"/>
</dbReference>
<keyword evidence="16" id="KW-0539">Nucleus</keyword>
<comment type="caution">
    <text evidence="18">The sequence shown here is derived from an EMBL/GenBank/DDBJ whole genome shotgun (WGS) entry which is preliminary data.</text>
</comment>
<sequence length="286" mass="31125">MFPAPPPVPMIPAPMMVGRLQFVSVGKENIATELERIRELLPRYRYVAIDTEYPGTIHGTPAGAALTPAARYYALVKANVDEIPILQLGLTLCDEEGNLPIVMDSDGGPLQLAWEFHFSDFDIARHPHSMESVQFLQTQGFNFARALMHGVPSTDFAARLAEVLAKVPQPLMWVAFGGAFDFAHMVKMLSGGQPLPETRGEFLARARDLLHGMVFDAKYMAEHCGRAELCAGGLRTVASILGVPQLIPVPPSLAGPKSHTACCIFNVMRLVIHGGTSYDGLIDGIY</sequence>
<evidence type="ECO:0000256" key="9">
    <source>
        <dbReference type="ARBA" id="ARBA00022722"/>
    </source>
</evidence>
<comment type="subcellular location">
    <subcellularLocation>
        <location evidence="4">Cytoplasm</location>
    </subcellularLocation>
    <subcellularLocation>
        <location evidence="3">Nucleus</location>
    </subcellularLocation>
</comment>
<evidence type="ECO:0000256" key="16">
    <source>
        <dbReference type="ARBA" id="ARBA00023242"/>
    </source>
</evidence>
<comment type="cofactor">
    <cofactor evidence="2">
        <name>a divalent metal cation</name>
        <dbReference type="ChEBI" id="CHEBI:60240"/>
    </cofactor>
</comment>
<evidence type="ECO:0000256" key="10">
    <source>
        <dbReference type="ARBA" id="ARBA00022723"/>
    </source>
</evidence>
<evidence type="ECO:0000256" key="11">
    <source>
        <dbReference type="ARBA" id="ARBA00022801"/>
    </source>
</evidence>
<evidence type="ECO:0000256" key="8">
    <source>
        <dbReference type="ARBA" id="ARBA00022490"/>
    </source>
</evidence>
<keyword evidence="8" id="KW-0963">Cytoplasm</keyword>
<dbReference type="EC" id="3.1.13.4" evidence="7"/>
<keyword evidence="15" id="KW-0804">Transcription</keyword>
<evidence type="ECO:0000256" key="13">
    <source>
        <dbReference type="ARBA" id="ARBA00022884"/>
    </source>
</evidence>
<dbReference type="EMBL" id="CM027684">
    <property type="protein sequence ID" value="KAG0530771.1"/>
    <property type="molecule type" value="Genomic_DNA"/>
</dbReference>
<proteinExistence type="inferred from homology"/>
<evidence type="ECO:0000256" key="15">
    <source>
        <dbReference type="ARBA" id="ARBA00023163"/>
    </source>
</evidence>
<evidence type="ECO:0000256" key="2">
    <source>
        <dbReference type="ARBA" id="ARBA00001968"/>
    </source>
</evidence>
<dbReference type="Proteomes" id="UP000807115">
    <property type="component" value="Chromosome 5"/>
</dbReference>
<evidence type="ECO:0000313" key="18">
    <source>
        <dbReference type="EMBL" id="KAG0530771.1"/>
    </source>
</evidence>
<accession>A0A921UI87</accession>
<evidence type="ECO:0000313" key="19">
    <source>
        <dbReference type="Proteomes" id="UP000807115"/>
    </source>
</evidence>
<evidence type="ECO:0000256" key="12">
    <source>
        <dbReference type="ARBA" id="ARBA00022839"/>
    </source>
</evidence>
<keyword evidence="12" id="KW-0269">Exonuclease</keyword>
<keyword evidence="9" id="KW-0540">Nuclease</keyword>
<gene>
    <name evidence="18" type="ORF">BDA96_05G215500</name>
</gene>
<evidence type="ECO:0000256" key="6">
    <source>
        <dbReference type="ARBA" id="ARBA00011757"/>
    </source>
</evidence>
<organism evidence="18 19">
    <name type="scientific">Sorghum bicolor</name>
    <name type="common">Sorghum</name>
    <name type="synonym">Sorghum vulgare</name>
    <dbReference type="NCBI Taxonomy" id="4558"/>
    <lineage>
        <taxon>Eukaryota</taxon>
        <taxon>Viridiplantae</taxon>
        <taxon>Streptophyta</taxon>
        <taxon>Embryophyta</taxon>
        <taxon>Tracheophyta</taxon>
        <taxon>Spermatophyta</taxon>
        <taxon>Magnoliopsida</taxon>
        <taxon>Liliopsida</taxon>
        <taxon>Poales</taxon>
        <taxon>Poaceae</taxon>
        <taxon>PACMAD clade</taxon>
        <taxon>Panicoideae</taxon>
        <taxon>Andropogonodae</taxon>
        <taxon>Andropogoneae</taxon>
        <taxon>Sorghinae</taxon>
        <taxon>Sorghum</taxon>
    </lineage>
</organism>
<evidence type="ECO:0000256" key="5">
    <source>
        <dbReference type="ARBA" id="ARBA00008372"/>
    </source>
</evidence>
<dbReference type="PANTHER" id="PTHR10797">
    <property type="entry name" value="CCR4-NOT TRANSCRIPTION COMPLEX SUBUNIT"/>
    <property type="match status" value="1"/>
</dbReference>
<dbReference type="Gene3D" id="3.30.420.10">
    <property type="entry name" value="Ribonuclease H-like superfamily/Ribonuclease H"/>
    <property type="match status" value="1"/>
</dbReference>
<comment type="catalytic activity">
    <reaction evidence="1">
        <text>Exonucleolytic cleavage of poly(A) to 5'-AMP.</text>
        <dbReference type="EC" id="3.1.13.4"/>
    </reaction>
</comment>
<evidence type="ECO:0000256" key="3">
    <source>
        <dbReference type="ARBA" id="ARBA00004123"/>
    </source>
</evidence>
<keyword evidence="11" id="KW-0378">Hydrolase</keyword>
<dbReference type="InterPro" id="IPR012337">
    <property type="entry name" value="RNaseH-like_sf"/>
</dbReference>
<keyword evidence="14" id="KW-0805">Transcription regulation</keyword>
<dbReference type="GO" id="GO:0046872">
    <property type="term" value="F:metal ion binding"/>
    <property type="evidence" value="ECO:0007669"/>
    <property type="project" value="UniProtKB-KW"/>
</dbReference>
<dbReference type="AlphaFoldDB" id="A0A921UI87"/>
<evidence type="ECO:0000256" key="1">
    <source>
        <dbReference type="ARBA" id="ARBA00001663"/>
    </source>
</evidence>
<dbReference type="InterPro" id="IPR036397">
    <property type="entry name" value="RNaseH_sf"/>
</dbReference>
<name>A0A921UI87_SORBI</name>
<evidence type="ECO:0000256" key="7">
    <source>
        <dbReference type="ARBA" id="ARBA00012161"/>
    </source>
</evidence>
<dbReference type="GO" id="GO:0030014">
    <property type="term" value="C:CCR4-NOT complex"/>
    <property type="evidence" value="ECO:0007669"/>
    <property type="project" value="InterPro"/>
</dbReference>
<reference evidence="18" key="2">
    <citation type="submission" date="2020-10" db="EMBL/GenBank/DDBJ databases">
        <authorList>
            <person name="Cooper E.A."/>
            <person name="Brenton Z.W."/>
            <person name="Flinn B.S."/>
            <person name="Jenkins J."/>
            <person name="Shu S."/>
            <person name="Flowers D."/>
            <person name="Luo F."/>
            <person name="Wang Y."/>
            <person name="Xia P."/>
            <person name="Barry K."/>
            <person name="Daum C."/>
            <person name="Lipzen A."/>
            <person name="Yoshinaga Y."/>
            <person name="Schmutz J."/>
            <person name="Saski C."/>
            <person name="Vermerris W."/>
            <person name="Kresovich S."/>
        </authorList>
    </citation>
    <scope>NUCLEOTIDE SEQUENCE</scope>
</reference>
<keyword evidence="13" id="KW-0694">RNA-binding</keyword>
<dbReference type="InterPro" id="IPR006941">
    <property type="entry name" value="RNase_CAF1"/>
</dbReference>
<reference evidence="18" key="1">
    <citation type="journal article" date="2019" name="BMC Genomics">
        <title>A new reference genome for Sorghum bicolor reveals high levels of sequence similarity between sweet and grain genotypes: implications for the genetics of sugar metabolism.</title>
        <authorList>
            <person name="Cooper E.A."/>
            <person name="Brenton Z.W."/>
            <person name="Flinn B.S."/>
            <person name="Jenkins J."/>
            <person name="Shu S."/>
            <person name="Flowers D."/>
            <person name="Luo F."/>
            <person name="Wang Y."/>
            <person name="Xia P."/>
            <person name="Barry K."/>
            <person name="Daum C."/>
            <person name="Lipzen A."/>
            <person name="Yoshinaga Y."/>
            <person name="Schmutz J."/>
            <person name="Saski C."/>
            <person name="Vermerris W."/>
            <person name="Kresovich S."/>
        </authorList>
    </citation>
    <scope>NUCLEOTIDE SEQUENCE</scope>
</reference>
<comment type="similarity">
    <text evidence="5">Belongs to the CAF1 family.</text>
</comment>
<dbReference type="InterPro" id="IPR039637">
    <property type="entry name" value="CNOT7/CNOT8/Pop2"/>
</dbReference>
<keyword evidence="10" id="KW-0479">Metal-binding</keyword>
<dbReference type="SUPFAM" id="SSF53098">
    <property type="entry name" value="Ribonuclease H-like"/>
    <property type="match status" value="1"/>
</dbReference>
<protein>
    <recommendedName>
        <fullName evidence="7">poly(A)-specific ribonuclease</fullName>
        <ecNumber evidence="7">3.1.13.4</ecNumber>
    </recommendedName>
</protein>
<evidence type="ECO:0000256" key="17">
    <source>
        <dbReference type="ARBA" id="ARBA00025148"/>
    </source>
</evidence>
<dbReference type="GO" id="GO:0004535">
    <property type="term" value="F:poly(A)-specific ribonuclease activity"/>
    <property type="evidence" value="ECO:0007669"/>
    <property type="project" value="UniProtKB-EC"/>
</dbReference>
<evidence type="ECO:0000256" key="14">
    <source>
        <dbReference type="ARBA" id="ARBA00023015"/>
    </source>
</evidence>
<dbReference type="GO" id="GO:0003723">
    <property type="term" value="F:RNA binding"/>
    <property type="evidence" value="ECO:0007669"/>
    <property type="project" value="UniProtKB-KW"/>
</dbReference>
<evidence type="ECO:0000256" key="4">
    <source>
        <dbReference type="ARBA" id="ARBA00004496"/>
    </source>
</evidence>
<comment type="subunit">
    <text evidence="6">Component of the CCR4-NOT complex, at least composed of CRR4 and CAF1 proteins.</text>
</comment>
<dbReference type="Pfam" id="PF04857">
    <property type="entry name" value="CAF1"/>
    <property type="match status" value="1"/>
</dbReference>
<dbReference type="GO" id="GO:0005634">
    <property type="term" value="C:nucleus"/>
    <property type="evidence" value="ECO:0007669"/>
    <property type="project" value="UniProtKB-SubCell"/>
</dbReference>